<evidence type="ECO:0000313" key="6">
    <source>
        <dbReference type="EMBL" id="WAR25365.1"/>
    </source>
</evidence>
<proteinExistence type="inferred from homology"/>
<keyword evidence="4" id="KW-0698">rRNA processing</keyword>
<organism evidence="6 7">
    <name type="scientific">Mya arenaria</name>
    <name type="common">Soft-shell clam</name>
    <dbReference type="NCBI Taxonomy" id="6604"/>
    <lineage>
        <taxon>Eukaryota</taxon>
        <taxon>Metazoa</taxon>
        <taxon>Spiralia</taxon>
        <taxon>Lophotrochozoa</taxon>
        <taxon>Mollusca</taxon>
        <taxon>Bivalvia</taxon>
        <taxon>Autobranchia</taxon>
        <taxon>Heteroconchia</taxon>
        <taxon>Euheterodonta</taxon>
        <taxon>Imparidentia</taxon>
        <taxon>Neoheterodontei</taxon>
        <taxon>Myida</taxon>
        <taxon>Myoidea</taxon>
        <taxon>Myidae</taxon>
        <taxon>Mya</taxon>
    </lineage>
</organism>
<keyword evidence="7" id="KW-1185">Reference proteome</keyword>
<feature type="compositionally biased region" description="Acidic residues" evidence="5">
    <location>
        <begin position="119"/>
        <end position="130"/>
    </location>
</feature>
<feature type="region of interest" description="Disordered" evidence="5">
    <location>
        <begin position="79"/>
        <end position="141"/>
    </location>
</feature>
<evidence type="ECO:0000256" key="4">
    <source>
        <dbReference type="ARBA" id="ARBA00022552"/>
    </source>
</evidence>
<name>A0ABY7FTN6_MYAAR</name>
<reference evidence="6" key="1">
    <citation type="submission" date="2022-11" db="EMBL/GenBank/DDBJ databases">
        <title>Centuries of genome instability and evolution in soft-shell clam transmissible cancer (bioRxiv).</title>
        <authorList>
            <person name="Hart S.F.M."/>
            <person name="Yonemitsu M.A."/>
            <person name="Giersch R.M."/>
            <person name="Beal B.F."/>
            <person name="Arriagada G."/>
            <person name="Davis B.W."/>
            <person name="Ostrander E.A."/>
            <person name="Goff S.P."/>
            <person name="Metzger M.J."/>
        </authorList>
    </citation>
    <scope>NUCLEOTIDE SEQUENCE</scope>
    <source>
        <strain evidence="6">MELC-2E11</strain>
        <tissue evidence="6">Siphon/mantle</tissue>
    </source>
</reference>
<evidence type="ECO:0000313" key="7">
    <source>
        <dbReference type="Proteomes" id="UP001164746"/>
    </source>
</evidence>
<dbReference type="EMBL" id="CP111025">
    <property type="protein sequence ID" value="WAR25365.1"/>
    <property type="molecule type" value="Genomic_DNA"/>
</dbReference>
<dbReference type="InterPro" id="IPR019398">
    <property type="entry name" value="Pre-rRNA_process_TSR2"/>
</dbReference>
<dbReference type="Proteomes" id="UP001164746">
    <property type="component" value="Chromosome 14"/>
</dbReference>
<protein>
    <recommendedName>
        <fullName evidence="3">Pre-rRNA-processing protein TSR2 homolog</fullName>
    </recommendedName>
</protein>
<comment type="function">
    <text evidence="1">May be involved in 20S pre-rRNA processing.</text>
</comment>
<evidence type="ECO:0000256" key="2">
    <source>
        <dbReference type="ARBA" id="ARBA00006524"/>
    </source>
</evidence>
<accession>A0ABY7FTN6</accession>
<evidence type="ECO:0000256" key="3">
    <source>
        <dbReference type="ARBA" id="ARBA00017551"/>
    </source>
</evidence>
<dbReference type="PANTHER" id="PTHR21250">
    <property type="entry name" value="PRE-RRNA-PROCESSING PROTEIN TSR2 HOMOLOG"/>
    <property type="match status" value="1"/>
</dbReference>
<evidence type="ECO:0000256" key="1">
    <source>
        <dbReference type="ARBA" id="ARBA00002210"/>
    </source>
</evidence>
<evidence type="ECO:0000256" key="5">
    <source>
        <dbReference type="SAM" id="MobiDB-lite"/>
    </source>
</evidence>
<sequence length="141" mass="15503">MVQSLQPNGTKSPANIETFELEDFLEDVLNTEFDTIADDGSLSQISRLICGFYRLCQSGDEGKMAEELSKLPPCNVQQCQNVQPANGTEGGDSNEEVSDQDTPPPLPDPPCMSQKEETESMETEAVEDDGWTTVSKKGKRR</sequence>
<comment type="similarity">
    <text evidence="2">Belongs to the TSR2 family.</text>
</comment>
<gene>
    <name evidence="6" type="ORF">MAR_011069</name>
</gene>
<dbReference type="Pfam" id="PF10273">
    <property type="entry name" value="WGG"/>
    <property type="match status" value="1"/>
</dbReference>